<dbReference type="AlphaFoldDB" id="M1JZI2"/>
<accession>M1JZI2</accession>
<reference evidence="2" key="1">
    <citation type="journal article" date="2008" name="Mol. Biol. Evol.">
        <title>A phylogenomic investigation into the origin of metazoa.</title>
        <authorList>
            <person name="Ruiz-Trillo I."/>
            <person name="Roger A.J."/>
            <person name="Burger G."/>
            <person name="Gray M.W."/>
            <person name="Lang B.F."/>
        </authorList>
    </citation>
    <scope>NUCLEOTIDE SEQUENCE</scope>
    <source>
        <strain evidence="2">ATCC 30864</strain>
    </source>
</reference>
<keyword evidence="1" id="KW-0812">Transmembrane</keyword>
<dbReference type="EMBL" id="KC573038">
    <property type="protein sequence ID" value="AGE93607.1"/>
    <property type="molecule type" value="Genomic_DNA"/>
</dbReference>
<geneLocation type="mitochondrion" evidence="2"/>
<evidence type="ECO:0000256" key="1">
    <source>
        <dbReference type="SAM" id="Phobius"/>
    </source>
</evidence>
<sequence>MRHAHREYMGDGIYSTHMVWPSTTRIFDPSCGGFGIFGKWYILYWNIWAMVYTRHTWCGRPQLGSLILVVEDLEYMDDGIYYIGIYYINVLSWNIGNGLYYIGILAMVYTILEYTILMY</sequence>
<organism evidence="2">
    <name type="scientific">Capsaspora owczarzaki</name>
    <dbReference type="NCBI Taxonomy" id="192875"/>
    <lineage>
        <taxon>Eukaryota</taxon>
        <taxon>Filasterea</taxon>
        <taxon>Capsaspora</taxon>
    </lineage>
</organism>
<protein>
    <submittedName>
        <fullName evidence="2">Uncharacterized protein</fullName>
    </submittedName>
</protein>
<gene>
    <name evidence="2" type="primary">orf119</name>
</gene>
<keyword evidence="1" id="KW-1133">Transmembrane helix</keyword>
<keyword evidence="1" id="KW-0472">Membrane</keyword>
<feature type="transmembrane region" description="Helical" evidence="1">
    <location>
        <begin position="98"/>
        <end position="117"/>
    </location>
</feature>
<evidence type="ECO:0000313" key="2">
    <source>
        <dbReference type="EMBL" id="AGE93607.1"/>
    </source>
</evidence>
<proteinExistence type="predicted"/>
<keyword evidence="2" id="KW-0496">Mitochondrion</keyword>
<name>M1JZI2_9EUKA</name>
<reference evidence="2" key="2">
    <citation type="submission" date="2012-12" db="EMBL/GenBank/DDBJ databases">
        <authorList>
            <person name="Lang B.F."/>
        </authorList>
    </citation>
    <scope>NUCLEOTIDE SEQUENCE</scope>
    <source>
        <strain evidence="2">ATCC 30864</strain>
    </source>
</reference>